<evidence type="ECO:0000256" key="17">
    <source>
        <dbReference type="ARBA" id="ARBA00024827"/>
    </source>
</evidence>
<evidence type="ECO:0000256" key="1">
    <source>
        <dbReference type="ARBA" id="ARBA00000085"/>
    </source>
</evidence>
<dbReference type="InterPro" id="IPR050482">
    <property type="entry name" value="Sensor_HK_TwoCompSys"/>
</dbReference>
<evidence type="ECO:0000256" key="6">
    <source>
        <dbReference type="ARBA" id="ARBA00022485"/>
    </source>
</evidence>
<comment type="catalytic activity">
    <reaction evidence="1">
        <text>ATP + protein L-histidine = ADP + protein N-phospho-L-histidine.</text>
        <dbReference type="EC" id="2.7.13.3"/>
    </reaction>
</comment>
<dbReference type="PANTHER" id="PTHR24421">
    <property type="entry name" value="NITRATE/NITRITE SENSOR PROTEIN NARX-RELATED"/>
    <property type="match status" value="1"/>
</dbReference>
<evidence type="ECO:0000256" key="8">
    <source>
        <dbReference type="ARBA" id="ARBA00022553"/>
    </source>
</evidence>
<dbReference type="InterPro" id="IPR055558">
    <property type="entry name" value="DUF7134"/>
</dbReference>
<keyword evidence="14" id="KW-0408">Iron</keyword>
<evidence type="ECO:0000313" key="21">
    <source>
        <dbReference type="EMBL" id="MBZ5739064.1"/>
    </source>
</evidence>
<evidence type="ECO:0000256" key="18">
    <source>
        <dbReference type="ARBA" id="ARBA00030800"/>
    </source>
</evidence>
<evidence type="ECO:0000259" key="20">
    <source>
        <dbReference type="PROSITE" id="PS50109"/>
    </source>
</evidence>
<dbReference type="InterPro" id="IPR004358">
    <property type="entry name" value="Sig_transdc_His_kin-like_C"/>
</dbReference>
<evidence type="ECO:0000256" key="10">
    <source>
        <dbReference type="ARBA" id="ARBA00022723"/>
    </source>
</evidence>
<dbReference type="InterPro" id="IPR003594">
    <property type="entry name" value="HATPase_dom"/>
</dbReference>
<keyword evidence="13" id="KW-0067">ATP-binding</keyword>
<keyword evidence="9" id="KW-0808">Transferase</keyword>
<comment type="caution">
    <text evidence="21">The sequence shown here is derived from an EMBL/GenBank/DDBJ whole genome shotgun (WGS) entry which is preliminary data.</text>
</comment>
<dbReference type="Pfam" id="PF23539">
    <property type="entry name" value="DUF7134"/>
    <property type="match status" value="1"/>
</dbReference>
<organism evidence="21 22">
    <name type="scientific">Nocardioides mangrovi</name>
    <dbReference type="NCBI Taxonomy" id="2874580"/>
    <lineage>
        <taxon>Bacteria</taxon>
        <taxon>Bacillati</taxon>
        <taxon>Actinomycetota</taxon>
        <taxon>Actinomycetes</taxon>
        <taxon>Propionibacteriales</taxon>
        <taxon>Nocardioidaceae</taxon>
        <taxon>Nocardioides</taxon>
    </lineage>
</organism>
<name>A0ABS7UDY0_9ACTN</name>
<evidence type="ECO:0000256" key="11">
    <source>
        <dbReference type="ARBA" id="ARBA00022741"/>
    </source>
</evidence>
<gene>
    <name evidence="21" type="ORF">K8U61_12895</name>
</gene>
<keyword evidence="8" id="KW-0597">Phosphoprotein</keyword>
<keyword evidence="22" id="KW-1185">Reference proteome</keyword>
<feature type="domain" description="Histidine kinase" evidence="20">
    <location>
        <begin position="299"/>
        <end position="382"/>
    </location>
</feature>
<evidence type="ECO:0000256" key="13">
    <source>
        <dbReference type="ARBA" id="ARBA00022840"/>
    </source>
</evidence>
<comment type="function">
    <text evidence="17">Member of the two-component regulatory system NreB/NreC involved in the control of dissimilatory nitrate/nitrite reduction in response to oxygen. NreB functions as a direct oxygen sensor histidine kinase which is autophosphorylated, in the absence of oxygen, probably at the conserved histidine residue, and transfers its phosphate group probably to a conserved aspartate residue of NreC. NreB/NreC activates the expression of the nitrate (narGHJI) and nitrite (nir) reductase operons, as well as the putative nitrate transporter gene narT.</text>
</comment>
<dbReference type="InterPro" id="IPR036890">
    <property type="entry name" value="HATPase_C_sf"/>
</dbReference>
<dbReference type="InterPro" id="IPR005467">
    <property type="entry name" value="His_kinase_dom"/>
</dbReference>
<keyword evidence="7" id="KW-0963">Cytoplasm</keyword>
<keyword evidence="19" id="KW-0812">Transmembrane</keyword>
<dbReference type="RefSeq" id="WP_224123437.1">
    <property type="nucleotide sequence ID" value="NZ_JAIQZJ010000007.1"/>
</dbReference>
<evidence type="ECO:0000256" key="4">
    <source>
        <dbReference type="ARBA" id="ARBA00012438"/>
    </source>
</evidence>
<dbReference type="PROSITE" id="PS50109">
    <property type="entry name" value="HIS_KIN"/>
    <property type="match status" value="1"/>
</dbReference>
<dbReference type="GO" id="GO:0016301">
    <property type="term" value="F:kinase activity"/>
    <property type="evidence" value="ECO:0007669"/>
    <property type="project" value="UniProtKB-KW"/>
</dbReference>
<reference evidence="21 22" key="1">
    <citation type="submission" date="2021-09" db="EMBL/GenBank/DDBJ databases">
        <title>Whole genome sequence of Nocardioides sp. GBK3QG-3.</title>
        <authorList>
            <person name="Tuo L."/>
        </authorList>
    </citation>
    <scope>NUCLEOTIDE SEQUENCE [LARGE SCALE GENOMIC DNA]</scope>
    <source>
        <strain evidence="21 22">GBK3QG-3</strain>
    </source>
</reference>
<keyword evidence="19" id="KW-0472">Membrane</keyword>
<keyword evidence="6" id="KW-0004">4Fe-4S</keyword>
<evidence type="ECO:0000256" key="3">
    <source>
        <dbReference type="ARBA" id="ARBA00004496"/>
    </source>
</evidence>
<feature type="transmembrane region" description="Helical" evidence="19">
    <location>
        <begin position="84"/>
        <end position="101"/>
    </location>
</feature>
<feature type="transmembrane region" description="Helical" evidence="19">
    <location>
        <begin position="62"/>
        <end position="78"/>
    </location>
</feature>
<sequence length="382" mass="39835">MTTLAHRQPWRLGPRGERWFDATLATALLLPALAIPFTDAGWAGFGLAVAQLVPLFWRRHHAVLAYAVVATASAAQAVLLDTPLWSQVAFPVAVYSVARFASTGRGLAALGVGLCGAVVAAIRWVLGFGGDLEADPVVAYTTTIATIVVSAWALGALARTRRAYVDALVERSEQIRRDAEQQVALAAADERARIAREMHDVVAHGLSTIVVQADGARYAAPQDPTVAADALATISATGREALVEMRRMLGLLRSEDPTGTRPQPGLADLAGLVAGDHVAATLPSPASGVPDGVALTTYRVVQEALTNVRRHAGPDAHARVEVAVGDAVTVLVEDDGRGASAPADGRGLGLLGMRERVTAHGGTLEAGPRPGGGWRVAARMPL</sequence>
<evidence type="ECO:0000256" key="14">
    <source>
        <dbReference type="ARBA" id="ARBA00023004"/>
    </source>
</evidence>
<keyword evidence="12 21" id="KW-0418">Kinase</keyword>
<dbReference type="EMBL" id="JAIQZJ010000007">
    <property type="protein sequence ID" value="MBZ5739064.1"/>
    <property type="molecule type" value="Genomic_DNA"/>
</dbReference>
<dbReference type="SUPFAM" id="SSF55874">
    <property type="entry name" value="ATPase domain of HSP90 chaperone/DNA topoisomerase II/histidine kinase"/>
    <property type="match status" value="1"/>
</dbReference>
<dbReference type="PANTHER" id="PTHR24421:SF10">
    <property type="entry name" value="NITRATE_NITRITE SENSOR PROTEIN NARQ"/>
    <property type="match status" value="1"/>
</dbReference>
<dbReference type="Gene3D" id="3.30.565.10">
    <property type="entry name" value="Histidine kinase-like ATPase, C-terminal domain"/>
    <property type="match status" value="1"/>
</dbReference>
<evidence type="ECO:0000256" key="5">
    <source>
        <dbReference type="ARBA" id="ARBA00017322"/>
    </source>
</evidence>
<evidence type="ECO:0000256" key="7">
    <source>
        <dbReference type="ARBA" id="ARBA00022490"/>
    </source>
</evidence>
<evidence type="ECO:0000256" key="16">
    <source>
        <dbReference type="ARBA" id="ARBA00023014"/>
    </source>
</evidence>
<dbReference type="SMART" id="SM00387">
    <property type="entry name" value="HATPase_c"/>
    <property type="match status" value="1"/>
</dbReference>
<dbReference type="Proteomes" id="UP000780875">
    <property type="component" value="Unassembled WGS sequence"/>
</dbReference>
<evidence type="ECO:0000256" key="19">
    <source>
        <dbReference type="SAM" id="Phobius"/>
    </source>
</evidence>
<dbReference type="InterPro" id="IPR011712">
    <property type="entry name" value="Sig_transdc_His_kin_sub3_dim/P"/>
</dbReference>
<keyword evidence="19" id="KW-1133">Transmembrane helix</keyword>
<proteinExistence type="predicted"/>
<dbReference type="CDD" id="cd16917">
    <property type="entry name" value="HATPase_UhpB-NarQ-NarX-like"/>
    <property type="match status" value="1"/>
</dbReference>
<feature type="transmembrane region" description="Helical" evidence="19">
    <location>
        <begin position="138"/>
        <end position="158"/>
    </location>
</feature>
<dbReference type="Pfam" id="PF02518">
    <property type="entry name" value="HATPase_c"/>
    <property type="match status" value="1"/>
</dbReference>
<keyword evidence="11" id="KW-0547">Nucleotide-binding</keyword>
<evidence type="ECO:0000256" key="2">
    <source>
        <dbReference type="ARBA" id="ARBA00001966"/>
    </source>
</evidence>
<keyword evidence="15" id="KW-0902">Two-component regulatory system</keyword>
<evidence type="ECO:0000256" key="15">
    <source>
        <dbReference type="ARBA" id="ARBA00023012"/>
    </source>
</evidence>
<feature type="transmembrane region" description="Helical" evidence="19">
    <location>
        <begin position="28"/>
        <end position="50"/>
    </location>
</feature>
<dbReference type="Pfam" id="PF07730">
    <property type="entry name" value="HisKA_3"/>
    <property type="match status" value="1"/>
</dbReference>
<accession>A0ABS7UDY0</accession>
<comment type="subcellular location">
    <subcellularLocation>
        <location evidence="3">Cytoplasm</location>
    </subcellularLocation>
</comment>
<dbReference type="PRINTS" id="PR00344">
    <property type="entry name" value="BCTRLSENSOR"/>
</dbReference>
<evidence type="ECO:0000256" key="12">
    <source>
        <dbReference type="ARBA" id="ARBA00022777"/>
    </source>
</evidence>
<feature type="transmembrane region" description="Helical" evidence="19">
    <location>
        <begin position="108"/>
        <end position="126"/>
    </location>
</feature>
<evidence type="ECO:0000313" key="22">
    <source>
        <dbReference type="Proteomes" id="UP000780875"/>
    </source>
</evidence>
<dbReference type="EC" id="2.7.13.3" evidence="4"/>
<keyword evidence="16" id="KW-0411">Iron-sulfur</keyword>
<dbReference type="Gene3D" id="1.20.5.1930">
    <property type="match status" value="1"/>
</dbReference>
<evidence type="ECO:0000256" key="9">
    <source>
        <dbReference type="ARBA" id="ARBA00022679"/>
    </source>
</evidence>
<comment type="cofactor">
    <cofactor evidence="2">
        <name>[4Fe-4S] cluster</name>
        <dbReference type="ChEBI" id="CHEBI:49883"/>
    </cofactor>
</comment>
<keyword evidence="10" id="KW-0479">Metal-binding</keyword>
<protein>
    <recommendedName>
        <fullName evidence="5">Oxygen sensor histidine kinase NreB</fullName>
        <ecNumber evidence="4">2.7.13.3</ecNumber>
    </recommendedName>
    <alternativeName>
        <fullName evidence="18">Nitrogen regulation protein B</fullName>
    </alternativeName>
</protein>